<comment type="caution">
    <text evidence="3">The sequence shown here is derived from an EMBL/GenBank/DDBJ whole genome shotgun (WGS) entry which is preliminary data.</text>
</comment>
<dbReference type="Pfam" id="PF10881">
    <property type="entry name" value="DUF2726"/>
    <property type="match status" value="1"/>
</dbReference>
<proteinExistence type="predicted"/>
<sequence>MELAIILLMLLIVVAIGAIKLSDGGVAFPFKRKNTLFTQVECTFLDLIEKAVGHQYRIVCRVRLTDVLALRQNTDKKTAKHAFSRASGKHLDFVLCDKQTMSPVVAIDLVHAAGKDGYKAQRDWFISGALDAARIPHLRIKVKSGYTTKDIADCIEAKLAPIKRKTPKPVIMGTHNPDNLDKRPTRPLRSSRPAAA</sequence>
<reference evidence="3 4" key="1">
    <citation type="submission" date="2022-10" db="EMBL/GenBank/DDBJ databases">
        <title>Aestuariibacter sp. AA17 isolated from Montipora capitata coral fragment.</title>
        <authorList>
            <person name="Emsley S.A."/>
            <person name="Pfannmuller K.M."/>
            <person name="Loughran R.M."/>
            <person name="Shlafstein M."/>
            <person name="Papke E."/>
            <person name="Saw J.H."/>
            <person name="Ushijima B."/>
            <person name="Videau P."/>
        </authorList>
    </citation>
    <scope>NUCLEOTIDE SEQUENCE [LARGE SCALE GENOMIC DNA]</scope>
    <source>
        <strain evidence="3 4">AA17</strain>
    </source>
</reference>
<gene>
    <name evidence="3" type="ORF">OE749_03160</name>
</gene>
<evidence type="ECO:0000313" key="3">
    <source>
        <dbReference type="EMBL" id="MCV2883700.1"/>
    </source>
</evidence>
<accession>A0ABT3A4Z1</accession>
<dbReference type="RefSeq" id="WP_263710896.1">
    <property type="nucleotide sequence ID" value="NZ_JAOWKX010000001.1"/>
</dbReference>
<organism evidence="3 4">
    <name type="scientific">Fluctibacter corallii</name>
    <dbReference type="NCBI Taxonomy" id="2984329"/>
    <lineage>
        <taxon>Bacteria</taxon>
        <taxon>Pseudomonadati</taxon>
        <taxon>Pseudomonadota</taxon>
        <taxon>Gammaproteobacteria</taxon>
        <taxon>Alteromonadales</taxon>
        <taxon>Alteromonadaceae</taxon>
        <taxon>Fluctibacter</taxon>
    </lineage>
</organism>
<keyword evidence="4" id="KW-1185">Reference proteome</keyword>
<protein>
    <submittedName>
        <fullName evidence="3">DUF2726 domain-containing protein</fullName>
    </submittedName>
</protein>
<dbReference type="InterPro" id="IPR024402">
    <property type="entry name" value="DUF2726"/>
</dbReference>
<name>A0ABT3A4Z1_9ALTE</name>
<evidence type="ECO:0000313" key="4">
    <source>
        <dbReference type="Proteomes" id="UP001652504"/>
    </source>
</evidence>
<feature type="region of interest" description="Disordered" evidence="1">
    <location>
        <begin position="166"/>
        <end position="196"/>
    </location>
</feature>
<dbReference type="Proteomes" id="UP001652504">
    <property type="component" value="Unassembled WGS sequence"/>
</dbReference>
<evidence type="ECO:0000259" key="2">
    <source>
        <dbReference type="Pfam" id="PF10881"/>
    </source>
</evidence>
<feature type="domain" description="DUF2726" evidence="2">
    <location>
        <begin position="34"/>
        <end position="156"/>
    </location>
</feature>
<evidence type="ECO:0000256" key="1">
    <source>
        <dbReference type="SAM" id="MobiDB-lite"/>
    </source>
</evidence>
<dbReference type="EMBL" id="JAOWKX010000001">
    <property type="protein sequence ID" value="MCV2883700.1"/>
    <property type="molecule type" value="Genomic_DNA"/>
</dbReference>